<accession>A0A6A7RSH9</accession>
<organism evidence="2 3">
    <name type="scientific">Candidatus Accumulibacter phosphatis</name>
    <dbReference type="NCBI Taxonomy" id="327160"/>
    <lineage>
        <taxon>Bacteria</taxon>
        <taxon>Pseudomonadati</taxon>
        <taxon>Pseudomonadota</taxon>
        <taxon>Betaproteobacteria</taxon>
        <taxon>Candidatus Accumulibacter</taxon>
    </lineage>
</organism>
<gene>
    <name evidence="2" type="ORF">CRU78_05700</name>
</gene>
<dbReference type="AlphaFoldDB" id="A0A6A7RSH9"/>
<evidence type="ECO:0000256" key="1">
    <source>
        <dbReference type="SAM" id="MobiDB-lite"/>
    </source>
</evidence>
<evidence type="ECO:0008006" key="4">
    <source>
        <dbReference type="Google" id="ProtNLM"/>
    </source>
</evidence>
<dbReference type="Proteomes" id="UP000342300">
    <property type="component" value="Unassembled WGS sequence"/>
</dbReference>
<evidence type="ECO:0000313" key="3">
    <source>
        <dbReference type="Proteomes" id="UP000342300"/>
    </source>
</evidence>
<dbReference type="EMBL" id="PDHS01000126">
    <property type="protein sequence ID" value="MQM30050.1"/>
    <property type="molecule type" value="Genomic_DNA"/>
</dbReference>
<name>A0A6A7RSH9_9PROT</name>
<feature type="region of interest" description="Disordered" evidence="1">
    <location>
        <begin position="1"/>
        <end position="26"/>
    </location>
</feature>
<proteinExistence type="predicted"/>
<dbReference type="Pfam" id="PF11950">
    <property type="entry name" value="DUF3467"/>
    <property type="match status" value="1"/>
</dbReference>
<sequence>MTKVDRQDNGVQNESEGAAAPQTPRIKWQTEGLKSSYANFANANSTREEVVLNFGVNNSWDRAQSEVAIELSHRIMLSPFAAKRLSSMLAQLIAEYEQRYGELQ</sequence>
<evidence type="ECO:0000313" key="2">
    <source>
        <dbReference type="EMBL" id="MQM30050.1"/>
    </source>
</evidence>
<dbReference type="InterPro" id="IPR021857">
    <property type="entry name" value="DUF3467"/>
</dbReference>
<protein>
    <recommendedName>
        <fullName evidence="4">DUF3467 domain-containing protein</fullName>
    </recommendedName>
</protein>
<reference evidence="2 3" key="1">
    <citation type="submission" date="2017-09" db="EMBL/GenBank/DDBJ databases">
        <title>Metagenomic Analysis Reveals Denitrifying Candidatus Accumulibacter and Flanking Population as a Source of N2O.</title>
        <authorList>
            <person name="Gao H."/>
            <person name="Mao Y."/>
            <person name="Zhao X."/>
            <person name="Liu W.-T."/>
            <person name="Zhang T."/>
            <person name="Wells G."/>
        </authorList>
    </citation>
    <scope>NUCLEOTIDE SEQUENCE [LARGE SCALE GENOMIC DNA]</scope>
    <source>
        <strain evidence="2">CANDO_2_IC</strain>
    </source>
</reference>
<comment type="caution">
    <text evidence="2">The sequence shown here is derived from an EMBL/GenBank/DDBJ whole genome shotgun (WGS) entry which is preliminary data.</text>
</comment>